<keyword evidence="5 9" id="KW-1133">Transmembrane helix</keyword>
<accession>A0A929PVJ0</accession>
<dbReference type="Proteomes" id="UP000622475">
    <property type="component" value="Unassembled WGS sequence"/>
</dbReference>
<feature type="transmembrane region" description="Helical" evidence="9">
    <location>
        <begin position="25"/>
        <end position="45"/>
    </location>
</feature>
<proteinExistence type="inferred from homology"/>
<keyword evidence="7" id="KW-0653">Protein transport</keyword>
<dbReference type="RefSeq" id="WP_194111043.1">
    <property type="nucleotide sequence ID" value="NZ_JADFFL010000003.1"/>
</dbReference>
<dbReference type="EMBL" id="JADFFL010000003">
    <property type="protein sequence ID" value="MBE9661833.1"/>
    <property type="molecule type" value="Genomic_DNA"/>
</dbReference>
<evidence type="ECO:0000256" key="8">
    <source>
        <dbReference type="SAM" id="MobiDB-lite"/>
    </source>
</evidence>
<protein>
    <submittedName>
        <fullName evidence="10">Biopolymer transporter ExbD</fullName>
    </submittedName>
</protein>
<evidence type="ECO:0000256" key="4">
    <source>
        <dbReference type="ARBA" id="ARBA00022692"/>
    </source>
</evidence>
<evidence type="ECO:0000313" key="10">
    <source>
        <dbReference type="EMBL" id="MBE9661833.1"/>
    </source>
</evidence>
<evidence type="ECO:0000256" key="6">
    <source>
        <dbReference type="ARBA" id="ARBA00023136"/>
    </source>
</evidence>
<keyword evidence="7" id="KW-0813">Transport</keyword>
<sequence>MAELNQAPANSAGSNRKKHSTRADLTAMVDLAFLLVTFFMLTTTLSKPRSMDMTMPDDGPDRMSLRASQTVTLCLGKDDQLVFYRGEVDKPIDAPSVVGYDREGLRRTLLTTAAKIKQETGKDMIVVIKPSEKSLYHNLVNTIDELNITRTNRYAVVDISPQDIDLLKAKNLF</sequence>
<dbReference type="PANTHER" id="PTHR30558:SF3">
    <property type="entry name" value="BIOPOLYMER TRANSPORT PROTEIN EXBD-RELATED"/>
    <property type="match status" value="1"/>
</dbReference>
<comment type="subcellular location">
    <subcellularLocation>
        <location evidence="1">Cell membrane</location>
        <topology evidence="1">Single-pass membrane protein</topology>
    </subcellularLocation>
    <subcellularLocation>
        <location evidence="7">Cell membrane</location>
        <topology evidence="7">Single-pass type II membrane protein</topology>
    </subcellularLocation>
</comment>
<evidence type="ECO:0000313" key="11">
    <source>
        <dbReference type="Proteomes" id="UP000622475"/>
    </source>
</evidence>
<dbReference type="Pfam" id="PF02472">
    <property type="entry name" value="ExbD"/>
    <property type="match status" value="1"/>
</dbReference>
<evidence type="ECO:0000256" key="3">
    <source>
        <dbReference type="ARBA" id="ARBA00022475"/>
    </source>
</evidence>
<dbReference type="GO" id="GO:0015031">
    <property type="term" value="P:protein transport"/>
    <property type="evidence" value="ECO:0007669"/>
    <property type="project" value="UniProtKB-KW"/>
</dbReference>
<evidence type="ECO:0000256" key="7">
    <source>
        <dbReference type="RuleBase" id="RU003879"/>
    </source>
</evidence>
<keyword evidence="3" id="KW-1003">Cell membrane</keyword>
<keyword evidence="6 9" id="KW-0472">Membrane</keyword>
<dbReference type="GO" id="GO:0022857">
    <property type="term" value="F:transmembrane transporter activity"/>
    <property type="evidence" value="ECO:0007669"/>
    <property type="project" value="InterPro"/>
</dbReference>
<evidence type="ECO:0000256" key="1">
    <source>
        <dbReference type="ARBA" id="ARBA00004162"/>
    </source>
</evidence>
<reference evidence="10" key="1">
    <citation type="submission" date="2020-10" db="EMBL/GenBank/DDBJ databases">
        <title>Mucilaginibacter mali sp. nov., isolated from rhizosphere soil of apple orchard.</title>
        <authorList>
            <person name="Lee J.-S."/>
            <person name="Kim H.S."/>
            <person name="Kim J.-S."/>
        </authorList>
    </citation>
    <scope>NUCLEOTIDE SEQUENCE</scope>
    <source>
        <strain evidence="10">KCTC 22746</strain>
    </source>
</reference>
<gene>
    <name evidence="10" type="ORF">IRJ16_08045</name>
</gene>
<organism evidence="10 11">
    <name type="scientific">Mucilaginibacter myungsuensis</name>
    <dbReference type="NCBI Taxonomy" id="649104"/>
    <lineage>
        <taxon>Bacteria</taxon>
        <taxon>Pseudomonadati</taxon>
        <taxon>Bacteroidota</taxon>
        <taxon>Sphingobacteriia</taxon>
        <taxon>Sphingobacteriales</taxon>
        <taxon>Sphingobacteriaceae</taxon>
        <taxon>Mucilaginibacter</taxon>
    </lineage>
</organism>
<comment type="caution">
    <text evidence="10">The sequence shown here is derived from an EMBL/GenBank/DDBJ whole genome shotgun (WGS) entry which is preliminary data.</text>
</comment>
<dbReference type="InterPro" id="IPR003400">
    <property type="entry name" value="ExbD"/>
</dbReference>
<name>A0A929PVJ0_9SPHI</name>
<feature type="region of interest" description="Disordered" evidence="8">
    <location>
        <begin position="1"/>
        <end position="20"/>
    </location>
</feature>
<keyword evidence="11" id="KW-1185">Reference proteome</keyword>
<dbReference type="GO" id="GO:0005886">
    <property type="term" value="C:plasma membrane"/>
    <property type="evidence" value="ECO:0007669"/>
    <property type="project" value="UniProtKB-SubCell"/>
</dbReference>
<comment type="similarity">
    <text evidence="2 7">Belongs to the ExbD/TolR family.</text>
</comment>
<dbReference type="PANTHER" id="PTHR30558">
    <property type="entry name" value="EXBD MEMBRANE COMPONENT OF PMF-DRIVEN MACROMOLECULE IMPORT SYSTEM"/>
    <property type="match status" value="1"/>
</dbReference>
<evidence type="ECO:0000256" key="9">
    <source>
        <dbReference type="SAM" id="Phobius"/>
    </source>
</evidence>
<keyword evidence="4 7" id="KW-0812">Transmembrane</keyword>
<evidence type="ECO:0000256" key="2">
    <source>
        <dbReference type="ARBA" id="ARBA00005811"/>
    </source>
</evidence>
<evidence type="ECO:0000256" key="5">
    <source>
        <dbReference type="ARBA" id="ARBA00022989"/>
    </source>
</evidence>
<dbReference type="AlphaFoldDB" id="A0A929PVJ0"/>